<proteinExistence type="predicted"/>
<reference evidence="1 2" key="1">
    <citation type="journal article" date="2016" name="Nat. Commun.">
        <title>Thousands of microbial genomes shed light on interconnected biogeochemical processes in an aquifer system.</title>
        <authorList>
            <person name="Anantharaman K."/>
            <person name="Brown C.T."/>
            <person name="Hug L.A."/>
            <person name="Sharon I."/>
            <person name="Castelle C.J."/>
            <person name="Probst A.J."/>
            <person name="Thomas B.C."/>
            <person name="Singh A."/>
            <person name="Wilkins M.J."/>
            <person name="Karaoz U."/>
            <person name="Brodie E.L."/>
            <person name="Williams K.H."/>
            <person name="Hubbard S.S."/>
            <person name="Banfield J.F."/>
        </authorList>
    </citation>
    <scope>NUCLEOTIDE SEQUENCE [LARGE SCALE GENOMIC DNA]</scope>
</reference>
<dbReference type="EMBL" id="MHOX01000023">
    <property type="protein sequence ID" value="OGZ70633.1"/>
    <property type="molecule type" value="Genomic_DNA"/>
</dbReference>
<sequence length="87" mass="10232">MFKKLPNSTRKFIRFEKARIRRQFLDYKAQKEAIANMYSKILNKPLGHEAIAKKVEVLEPVKLEKKAVKKAKVKSKKIVHKKKQGKK</sequence>
<evidence type="ECO:0000313" key="2">
    <source>
        <dbReference type="Proteomes" id="UP000176308"/>
    </source>
</evidence>
<name>A0A1G2I770_9BACT</name>
<organism evidence="1 2">
    <name type="scientific">Candidatus Staskawiczbacteria bacterium RIFCSPLOWO2_01_FULL_33_9</name>
    <dbReference type="NCBI Taxonomy" id="1802211"/>
    <lineage>
        <taxon>Bacteria</taxon>
        <taxon>Candidatus Staskawicziibacteriota</taxon>
    </lineage>
</organism>
<gene>
    <name evidence="1" type="ORF">A2904_01015</name>
</gene>
<dbReference type="Proteomes" id="UP000176308">
    <property type="component" value="Unassembled WGS sequence"/>
</dbReference>
<protein>
    <submittedName>
        <fullName evidence="1">Uncharacterized protein</fullName>
    </submittedName>
</protein>
<comment type="caution">
    <text evidence="1">The sequence shown here is derived from an EMBL/GenBank/DDBJ whole genome shotgun (WGS) entry which is preliminary data.</text>
</comment>
<evidence type="ECO:0000313" key="1">
    <source>
        <dbReference type="EMBL" id="OGZ70633.1"/>
    </source>
</evidence>
<dbReference type="AlphaFoldDB" id="A0A1G2I770"/>
<accession>A0A1G2I770</accession>